<dbReference type="InterPro" id="IPR034804">
    <property type="entry name" value="SQR/QFR_C/D"/>
</dbReference>
<evidence type="ECO:0000256" key="6">
    <source>
        <dbReference type="ARBA" id="ARBA00022946"/>
    </source>
</evidence>
<reference evidence="13" key="1">
    <citation type="submission" date="2016-06" db="EMBL/GenBank/DDBJ databases">
        <title>Draft Genome sequence of the fungus Inonotus baumii.</title>
        <authorList>
            <person name="Zhu H."/>
            <person name="Lin W."/>
        </authorList>
    </citation>
    <scope>NUCLEOTIDE SEQUENCE</scope>
    <source>
        <strain evidence="13">821</strain>
    </source>
</reference>
<evidence type="ECO:0000256" key="10">
    <source>
        <dbReference type="PIRSR" id="PIRSR607992-1"/>
    </source>
</evidence>
<keyword evidence="11" id="KW-0408">Iron</keyword>
<evidence type="ECO:0000313" key="13">
    <source>
        <dbReference type="EMBL" id="OCB87356.1"/>
    </source>
</evidence>
<dbReference type="AlphaFoldDB" id="A0A9Q5HWK6"/>
<dbReference type="InterPro" id="IPR007992">
    <property type="entry name" value="CybS"/>
</dbReference>
<keyword evidence="8 12" id="KW-0496">Mitochondrion</keyword>
<evidence type="ECO:0000256" key="8">
    <source>
        <dbReference type="ARBA" id="ARBA00023128"/>
    </source>
</evidence>
<dbReference type="GO" id="GO:0020037">
    <property type="term" value="F:heme binding"/>
    <property type="evidence" value="ECO:0007669"/>
    <property type="project" value="TreeGrafter"/>
</dbReference>
<feature type="binding site" evidence="10">
    <location>
        <position position="99"/>
    </location>
    <ligand>
        <name>a ubiquinone</name>
        <dbReference type="ChEBI" id="CHEBI:16389"/>
        <note>ligand shared with IP/SDHB</note>
    </ligand>
</feature>
<dbReference type="Proteomes" id="UP000757232">
    <property type="component" value="Unassembled WGS sequence"/>
</dbReference>
<evidence type="ECO:0000256" key="7">
    <source>
        <dbReference type="ARBA" id="ARBA00022989"/>
    </source>
</evidence>
<accession>A0A9Q5HWK6</accession>
<keyword evidence="7" id="KW-1133">Transmembrane helix</keyword>
<name>A0A9Q5HWK6_SANBA</name>
<dbReference type="GO" id="GO:0006121">
    <property type="term" value="P:mitochondrial electron transport, succinate to ubiquinone"/>
    <property type="evidence" value="ECO:0007669"/>
    <property type="project" value="TreeGrafter"/>
</dbReference>
<evidence type="ECO:0000313" key="14">
    <source>
        <dbReference type="Proteomes" id="UP000757232"/>
    </source>
</evidence>
<evidence type="ECO:0000256" key="1">
    <source>
        <dbReference type="ARBA" id="ARBA00004448"/>
    </source>
</evidence>
<dbReference type="GO" id="GO:0048039">
    <property type="term" value="F:ubiquinone binding"/>
    <property type="evidence" value="ECO:0007669"/>
    <property type="project" value="TreeGrafter"/>
</dbReference>
<dbReference type="GO" id="GO:0005743">
    <property type="term" value="C:mitochondrial inner membrane"/>
    <property type="evidence" value="ECO:0007669"/>
    <property type="project" value="UniProtKB-SubCell"/>
</dbReference>
<dbReference type="Gene3D" id="1.20.1300.10">
    <property type="entry name" value="Fumarate reductase/succinate dehydrogenase, transmembrane subunit"/>
    <property type="match status" value="1"/>
</dbReference>
<dbReference type="Pfam" id="PF05328">
    <property type="entry name" value="CybS"/>
    <property type="match status" value="1"/>
</dbReference>
<keyword evidence="5 12" id="KW-0999">Mitochondrion inner membrane</keyword>
<keyword evidence="9 12" id="KW-0472">Membrane</keyword>
<dbReference type="CDD" id="cd03496">
    <property type="entry name" value="SQR_TypeC_CybS"/>
    <property type="match status" value="1"/>
</dbReference>
<comment type="similarity">
    <text evidence="2 12">Belongs to the CybS family.</text>
</comment>
<evidence type="ECO:0000256" key="5">
    <source>
        <dbReference type="ARBA" id="ARBA00022792"/>
    </source>
</evidence>
<dbReference type="PANTHER" id="PTHR13337">
    <property type="entry name" value="SUCCINATE DEHYDROGENASE"/>
    <property type="match status" value="1"/>
</dbReference>
<evidence type="ECO:0000256" key="12">
    <source>
        <dbReference type="RuleBase" id="RU364031"/>
    </source>
</evidence>
<comment type="caution">
    <text evidence="13">The sequence shown here is derived from an EMBL/GenBank/DDBJ whole genome shotgun (WGS) entry which is preliminary data.</text>
</comment>
<dbReference type="GO" id="GO:0006099">
    <property type="term" value="P:tricarboxylic acid cycle"/>
    <property type="evidence" value="ECO:0007669"/>
    <property type="project" value="TreeGrafter"/>
</dbReference>
<keyword evidence="3" id="KW-0813">Transport</keyword>
<protein>
    <recommendedName>
        <fullName evidence="12">Succinate dehydrogenase [ubiquinone] cytochrome b small subunit</fullName>
    </recommendedName>
</protein>
<gene>
    <name evidence="13" type="ORF">A7U60_g5495</name>
</gene>
<keyword evidence="4" id="KW-0812">Transmembrane</keyword>
<evidence type="ECO:0000256" key="2">
    <source>
        <dbReference type="ARBA" id="ARBA00007294"/>
    </source>
</evidence>
<dbReference type="GO" id="GO:0046872">
    <property type="term" value="F:metal ion binding"/>
    <property type="evidence" value="ECO:0007669"/>
    <property type="project" value="UniProtKB-KW"/>
</dbReference>
<keyword evidence="11" id="KW-0479">Metal-binding</keyword>
<evidence type="ECO:0000256" key="11">
    <source>
        <dbReference type="PIRSR" id="PIRSR607992-2"/>
    </source>
</evidence>
<comment type="subcellular location">
    <subcellularLocation>
        <location evidence="1 12">Mitochondrion inner membrane</location>
        <topology evidence="1 12">Multi-pass membrane protein</topology>
    </subcellularLocation>
</comment>
<proteinExistence type="inferred from homology"/>
<dbReference type="EMBL" id="LNZH02000192">
    <property type="protein sequence ID" value="OCB87356.1"/>
    <property type="molecule type" value="Genomic_DNA"/>
</dbReference>
<evidence type="ECO:0000256" key="3">
    <source>
        <dbReference type="ARBA" id="ARBA00022448"/>
    </source>
</evidence>
<dbReference type="SUPFAM" id="SSF81343">
    <property type="entry name" value="Fumarate reductase respiratory complex transmembrane subunits"/>
    <property type="match status" value="1"/>
</dbReference>
<keyword evidence="14" id="KW-1185">Reference proteome</keyword>
<keyword evidence="6 12" id="KW-0809">Transit peptide</keyword>
<dbReference type="PANTHER" id="PTHR13337:SF2">
    <property type="entry name" value="SUCCINATE DEHYDROGENASE [UBIQUINONE] CYTOCHROME B SMALL SUBUNIT, MITOCHONDRIAL"/>
    <property type="match status" value="1"/>
</dbReference>
<feature type="binding site" description="axial binding residue" evidence="11">
    <location>
        <position position="87"/>
    </location>
    <ligand>
        <name>heme b</name>
        <dbReference type="ChEBI" id="CHEBI:60344"/>
        <note>ligand shared with SDHC</note>
    </ligand>
    <ligandPart>
        <name>Fe</name>
        <dbReference type="ChEBI" id="CHEBI:18248"/>
    </ligandPart>
</feature>
<evidence type="ECO:0000256" key="9">
    <source>
        <dbReference type="ARBA" id="ARBA00023136"/>
    </source>
</evidence>
<organism evidence="13 14">
    <name type="scientific">Sanghuangporus baumii</name>
    <name type="common">Phellinus baumii</name>
    <dbReference type="NCBI Taxonomy" id="108892"/>
    <lineage>
        <taxon>Eukaryota</taxon>
        <taxon>Fungi</taxon>
        <taxon>Dikarya</taxon>
        <taxon>Basidiomycota</taxon>
        <taxon>Agaricomycotina</taxon>
        <taxon>Agaricomycetes</taxon>
        <taxon>Hymenochaetales</taxon>
        <taxon>Hymenochaetaceae</taxon>
        <taxon>Sanghuangporus</taxon>
    </lineage>
</organism>
<sequence>MQVRSAATEAPHSPASYKYVPGGPIYRGTVNDPTPFPPPSKTHGSYHWAFERLLSGALVPITGAAFVTTGSQYPLIDALLGVSLVIHSHIGFESIRIDYIHSRKFPILGPITKWAIRGLSAGAVYGVFMFNTNDIGLCELIARVWHA</sequence>
<dbReference type="OrthoDB" id="18577at2759"/>
<evidence type="ECO:0000256" key="4">
    <source>
        <dbReference type="ARBA" id="ARBA00022692"/>
    </source>
</evidence>